<sequence>MFKHIITSALISSTLIPSAYAETSASNWVEQSQLLDLSNNRTWLKLMHYETSFGTSLESEVTSNNFFISSEGKINPKIELEATISAMLTDEPEDNKSAQCRFPARKLWLDQVLTGIADSMPQVNCSDYQEHAKEHSATSLSLLFATGYLGNPASMYGHLLIKLNNQESSELLENTLNYGAMVPKDENKLKYITWGILGGYQAKFSSEAFHRHSRIYNETELRDLWEYKLNLNQNEIDLVLAHHWELHDKTFTYYFFKQNCAYQIAKLLELVIDKPLMNTSKPWVMPYDIIAAASKPYGDNKDTVTSIRKHESRQEAFYSKFHQLSRSEQLLTHDIAEDINIIESNSYNDLNLTSKKRIVETLFDYYSYLEVSLGELNSEQKESRRKLLTERFALSTEQTNWLTTYTAPPHEAQYPSLLQVTPTYNSQNGEGLELRYRANYYDLLSLDAGRLPFSELSMFDLHALYRNDRLSLKRWDLFHVKNINVSSTGLPHDGGFSWSLKAGIADVDLQCNNCLVGGISGSLGQSYRINSHTAIYSTVDGKLQAPDRERGNFKAGISAGIVSRLTPSWRMSFATGYFYYLDNTEQHGHTVEWEQRFGRAKDWDIRTNLSYDGASEVSISYSHYW</sequence>
<keyword evidence="6" id="KW-1185">Reference proteome</keyword>
<dbReference type="InterPro" id="IPR057162">
    <property type="entry name" value="DUF7840"/>
</dbReference>
<evidence type="ECO:0000313" key="6">
    <source>
        <dbReference type="Proteomes" id="UP000738517"/>
    </source>
</evidence>
<evidence type="ECO:0000313" key="5">
    <source>
        <dbReference type="EMBL" id="NBI51213.1"/>
    </source>
</evidence>
<dbReference type="InterPro" id="IPR057165">
    <property type="entry name" value="DUF7843"/>
</dbReference>
<reference evidence="5 6" key="1">
    <citation type="journal article" date="2017" name="Int. J. Syst. Evol. Microbiol.">
        <title>Photobacterium alginatilyticum sp. nov., a marine bacterium isolated from bottom seawater.</title>
        <authorList>
            <person name="Wang X."/>
            <person name="Wang Y."/>
            <person name="Yang X."/>
            <person name="Sun H."/>
            <person name="Li B."/>
            <person name="Zhang X.H."/>
        </authorList>
    </citation>
    <scope>NUCLEOTIDE SEQUENCE [LARGE SCALE GENOMIC DNA]</scope>
    <source>
        <strain evidence="5 6">P03D4</strain>
    </source>
</reference>
<protein>
    <submittedName>
        <fullName evidence="5">DUF4105 domain-containing protein</fullName>
    </submittedName>
</protein>
<feature type="signal peptide" evidence="1">
    <location>
        <begin position="1"/>
        <end position="21"/>
    </location>
</feature>
<keyword evidence="1" id="KW-0732">Signal</keyword>
<evidence type="ECO:0000256" key="1">
    <source>
        <dbReference type="SAM" id="SignalP"/>
    </source>
</evidence>
<comment type="caution">
    <text evidence="5">The sequence shown here is derived from an EMBL/GenBank/DDBJ whole genome shotgun (WGS) entry which is preliminary data.</text>
</comment>
<feature type="chain" id="PRO_5045617558" evidence="1">
    <location>
        <begin position="22"/>
        <end position="625"/>
    </location>
</feature>
<dbReference type="Pfam" id="PF25222">
    <property type="entry name" value="DUF7840"/>
    <property type="match status" value="1"/>
</dbReference>
<feature type="domain" description="DUF7840" evidence="3">
    <location>
        <begin position="409"/>
        <end position="624"/>
    </location>
</feature>
<feature type="domain" description="Lnb N-terminal periplasmic" evidence="2">
    <location>
        <begin position="130"/>
        <end position="289"/>
    </location>
</feature>
<accession>A0ABW9YD72</accession>
<dbReference type="Pfam" id="PF13387">
    <property type="entry name" value="Lnb_N"/>
    <property type="match status" value="1"/>
</dbReference>
<dbReference type="EMBL" id="RSEJ01000001">
    <property type="protein sequence ID" value="NBI51213.1"/>
    <property type="molecule type" value="Genomic_DNA"/>
</dbReference>
<evidence type="ECO:0000259" key="2">
    <source>
        <dbReference type="Pfam" id="PF13387"/>
    </source>
</evidence>
<dbReference type="Pfam" id="PF25225">
    <property type="entry name" value="DUF7843"/>
    <property type="match status" value="1"/>
</dbReference>
<name>A0ABW9YD72_9GAMM</name>
<evidence type="ECO:0000259" key="3">
    <source>
        <dbReference type="Pfam" id="PF25222"/>
    </source>
</evidence>
<gene>
    <name evidence="5" type="ORF">EIZ48_01320</name>
</gene>
<dbReference type="InterPro" id="IPR025178">
    <property type="entry name" value="Lnb_N"/>
</dbReference>
<organism evidence="5 6">
    <name type="scientific">Photobacterium alginatilyticum</name>
    <dbReference type="NCBI Taxonomy" id="1775171"/>
    <lineage>
        <taxon>Bacteria</taxon>
        <taxon>Pseudomonadati</taxon>
        <taxon>Pseudomonadota</taxon>
        <taxon>Gammaproteobacteria</taxon>
        <taxon>Vibrionales</taxon>
        <taxon>Vibrionaceae</taxon>
        <taxon>Photobacterium</taxon>
    </lineage>
</organism>
<proteinExistence type="predicted"/>
<evidence type="ECO:0000259" key="4">
    <source>
        <dbReference type="Pfam" id="PF25225"/>
    </source>
</evidence>
<dbReference type="RefSeq" id="WP_160648321.1">
    <property type="nucleotide sequence ID" value="NZ_RSEJ01000001.1"/>
</dbReference>
<dbReference type="Proteomes" id="UP000738517">
    <property type="component" value="Unassembled WGS sequence"/>
</dbReference>
<feature type="domain" description="DUF7843" evidence="4">
    <location>
        <begin position="36"/>
        <end position="111"/>
    </location>
</feature>